<dbReference type="InterPro" id="IPR003646">
    <property type="entry name" value="SH3-like_bac-type"/>
</dbReference>
<evidence type="ECO:0000256" key="8">
    <source>
        <dbReference type="SAM" id="MobiDB-lite"/>
    </source>
</evidence>
<gene>
    <name evidence="10" type="ordered locus">SRM_00617</name>
</gene>
<evidence type="ECO:0000256" key="6">
    <source>
        <dbReference type="ARBA" id="ARBA00023316"/>
    </source>
</evidence>
<reference evidence="10 11" key="1">
    <citation type="journal article" date="2010" name="ISME J.">
        <title>Fine-scale evolution: genomic, phenotypic and ecological differentiation in two coexisting Salinibacter ruber strains.</title>
        <authorList>
            <person name="Pena A."/>
            <person name="Teeling H."/>
            <person name="Huerta-Cepas J."/>
            <person name="Santos F."/>
            <person name="Yarza P."/>
            <person name="Brito-Echeverria J."/>
            <person name="Lucio M."/>
            <person name="Schmitt-Kopplin P."/>
            <person name="Meseguer I."/>
            <person name="Schenowitz C."/>
            <person name="Dossat C."/>
            <person name="Barbe V."/>
            <person name="Dopazo J."/>
            <person name="Rossello-Mora R."/>
            <person name="Schuler M."/>
            <person name="Glockner F.O."/>
            <person name="Amann R."/>
            <person name="Gabaldon T."/>
            <person name="Anton J."/>
        </authorList>
    </citation>
    <scope>NUCLEOTIDE SEQUENCE [LARGE SCALE GENOMIC DNA]</scope>
    <source>
        <strain evidence="10 11">M8</strain>
    </source>
</reference>
<reference evidence="11" key="2">
    <citation type="submission" date="2010-04" db="EMBL/GenBank/DDBJ databases">
        <title>Genome sequence of Salinibacter ruber M8.</title>
        <authorList>
            <consortium name="Genoscope"/>
        </authorList>
    </citation>
    <scope>NUCLEOTIDE SEQUENCE [LARGE SCALE GENOMIC DNA]</scope>
    <source>
        <strain evidence="11">M8</strain>
    </source>
</reference>
<dbReference type="PANTHER" id="PTHR36699">
    <property type="entry name" value="LD-TRANSPEPTIDASE"/>
    <property type="match status" value="1"/>
</dbReference>
<keyword evidence="3" id="KW-0808">Transferase</keyword>
<dbReference type="GO" id="GO:0071555">
    <property type="term" value="P:cell wall organization"/>
    <property type="evidence" value="ECO:0007669"/>
    <property type="project" value="UniProtKB-UniRule"/>
</dbReference>
<dbReference type="HOGENOM" id="CLU_079629_0_0_10"/>
<organism evidence="10 11">
    <name type="scientific">Salinibacter ruber (strain M8)</name>
    <dbReference type="NCBI Taxonomy" id="761659"/>
    <lineage>
        <taxon>Bacteria</taxon>
        <taxon>Pseudomonadati</taxon>
        <taxon>Rhodothermota</taxon>
        <taxon>Rhodothermia</taxon>
        <taxon>Rhodothermales</taxon>
        <taxon>Salinibacteraceae</taxon>
        <taxon>Salinibacter</taxon>
    </lineage>
</organism>
<dbReference type="GO" id="GO:0004180">
    <property type="term" value="F:carboxypeptidase activity"/>
    <property type="evidence" value="ECO:0007669"/>
    <property type="project" value="UniProtKB-ARBA"/>
</dbReference>
<comment type="similarity">
    <text evidence="2">Belongs to the YkuD family.</text>
</comment>
<dbReference type="Pfam" id="PF08239">
    <property type="entry name" value="SH3_3"/>
    <property type="match status" value="1"/>
</dbReference>
<feature type="domain" description="L,D-TPase catalytic" evidence="9">
    <location>
        <begin position="147"/>
        <end position="304"/>
    </location>
</feature>
<proteinExistence type="inferred from homology"/>
<comment type="pathway">
    <text evidence="1 7">Cell wall biogenesis; peptidoglycan biosynthesis.</text>
</comment>
<dbReference type="EMBL" id="FP565814">
    <property type="protein sequence ID" value="CBH23538.1"/>
    <property type="molecule type" value="Genomic_DNA"/>
</dbReference>
<keyword evidence="4 7" id="KW-0133">Cell shape</keyword>
<dbReference type="PROSITE" id="PS52029">
    <property type="entry name" value="LD_TPASE"/>
    <property type="match status" value="1"/>
</dbReference>
<keyword evidence="6 7" id="KW-0961">Cell wall biogenesis/degradation</keyword>
<evidence type="ECO:0000259" key="9">
    <source>
        <dbReference type="PROSITE" id="PS52029"/>
    </source>
</evidence>
<dbReference type="AlphaFoldDB" id="D5H683"/>
<evidence type="ECO:0000256" key="7">
    <source>
        <dbReference type="PROSITE-ProRule" id="PRU01373"/>
    </source>
</evidence>
<feature type="active site" description="Proton donor/acceptor" evidence="7">
    <location>
        <position position="266"/>
    </location>
</feature>
<dbReference type="Gene3D" id="2.30.30.40">
    <property type="entry name" value="SH3 Domains"/>
    <property type="match status" value="1"/>
</dbReference>
<sequence length="304" mass="33257">MSGPERLLIRAPTHRPERPRLTLVSRRVMRTTGWLLLLIGGLASGLSSAAGQPSAPPDTTRGDAVASSPAPASGDLAEQGGALEATPLFYVAEDAATLHNRSGLNAPVTRLAMRTPVRRLSCEADWCRVRTDGGTTGYVAADALSNVWIRVSKRKRRVYVYRGAELAHAFEADMAYNAFADKKRNGGKTRPDHWRTPEGTFYVVHKNPQSEFYKALVLNYPKVEDARRGLDAGLISRAQYEAIRQAQQEHRMPPMSTDLGGWIEIHGDGTGDATAWTQGCVAIRNGAMDVIWEQVRVGTPVLIE</sequence>
<evidence type="ECO:0000313" key="10">
    <source>
        <dbReference type="EMBL" id="CBH23538.1"/>
    </source>
</evidence>
<evidence type="ECO:0000256" key="5">
    <source>
        <dbReference type="ARBA" id="ARBA00022984"/>
    </source>
</evidence>
<evidence type="ECO:0000256" key="3">
    <source>
        <dbReference type="ARBA" id="ARBA00022679"/>
    </source>
</evidence>
<dbReference type="InterPro" id="IPR005490">
    <property type="entry name" value="LD_TPept_cat_dom"/>
</dbReference>
<evidence type="ECO:0000256" key="1">
    <source>
        <dbReference type="ARBA" id="ARBA00004752"/>
    </source>
</evidence>
<dbReference type="InterPro" id="IPR038063">
    <property type="entry name" value="Transpep_catalytic_dom"/>
</dbReference>
<dbReference type="Gene3D" id="2.40.440.10">
    <property type="entry name" value="L,D-transpeptidase catalytic domain-like"/>
    <property type="match status" value="1"/>
</dbReference>
<evidence type="ECO:0000313" key="11">
    <source>
        <dbReference type="Proteomes" id="UP000000933"/>
    </source>
</evidence>
<accession>D5H683</accession>
<dbReference type="SUPFAM" id="SSF141523">
    <property type="entry name" value="L,D-transpeptidase catalytic domain-like"/>
    <property type="match status" value="1"/>
</dbReference>
<name>D5H683_SALRM</name>
<protein>
    <recommendedName>
        <fullName evidence="9">L,D-TPase catalytic domain-containing protein</fullName>
    </recommendedName>
</protein>
<feature type="region of interest" description="Disordered" evidence="8">
    <location>
        <begin position="48"/>
        <end position="77"/>
    </location>
</feature>
<keyword evidence="5 7" id="KW-0573">Peptidoglycan synthesis</keyword>
<dbReference type="KEGG" id="srm:SRM_00617"/>
<dbReference type="PANTHER" id="PTHR36699:SF1">
    <property type="entry name" value="L,D-TRANSPEPTIDASE YAFK-RELATED"/>
    <property type="match status" value="1"/>
</dbReference>
<evidence type="ECO:0000256" key="4">
    <source>
        <dbReference type="ARBA" id="ARBA00022960"/>
    </source>
</evidence>
<feature type="active site" description="Nucleophile" evidence="7">
    <location>
        <position position="280"/>
    </location>
</feature>
<dbReference type="UniPathway" id="UPA00219"/>
<dbReference type="GO" id="GO:0009252">
    <property type="term" value="P:peptidoglycan biosynthetic process"/>
    <property type="evidence" value="ECO:0007669"/>
    <property type="project" value="UniProtKB-UniPathway"/>
</dbReference>
<evidence type="ECO:0000256" key="2">
    <source>
        <dbReference type="ARBA" id="ARBA00005992"/>
    </source>
</evidence>
<dbReference type="GO" id="GO:0008360">
    <property type="term" value="P:regulation of cell shape"/>
    <property type="evidence" value="ECO:0007669"/>
    <property type="project" value="UniProtKB-UniRule"/>
</dbReference>
<dbReference type="CDD" id="cd16913">
    <property type="entry name" value="YkuD_like"/>
    <property type="match status" value="1"/>
</dbReference>
<dbReference type="Proteomes" id="UP000000933">
    <property type="component" value="Chromosome"/>
</dbReference>
<dbReference type="Pfam" id="PF03734">
    <property type="entry name" value="YkuD"/>
    <property type="match status" value="1"/>
</dbReference>
<dbReference type="GO" id="GO:0016740">
    <property type="term" value="F:transferase activity"/>
    <property type="evidence" value="ECO:0007669"/>
    <property type="project" value="UniProtKB-KW"/>
</dbReference>